<protein>
    <recommendedName>
        <fullName evidence="6">Coproporphyrinogen III oxidase</fullName>
        <ecNumber evidence="6">1.3.3.15</ecNumber>
    </recommendedName>
</protein>
<dbReference type="Gene3D" id="1.10.3110.10">
    <property type="entry name" value="protoporphyrinogen ix oxidase, domain 3"/>
    <property type="match status" value="1"/>
</dbReference>
<keyword evidence="6" id="KW-0963">Cytoplasm</keyword>
<name>A0A5C5XKU1_9PLAN</name>
<dbReference type="Pfam" id="PF01593">
    <property type="entry name" value="Amino_oxidase"/>
    <property type="match status" value="1"/>
</dbReference>
<dbReference type="SUPFAM" id="SSF51905">
    <property type="entry name" value="FAD/NAD(P)-binding domain"/>
    <property type="match status" value="1"/>
</dbReference>
<evidence type="ECO:0000256" key="1">
    <source>
        <dbReference type="ARBA" id="ARBA00001974"/>
    </source>
</evidence>
<dbReference type="RefSeq" id="WP_146504580.1">
    <property type="nucleotide sequence ID" value="NZ_SJPG01000001.1"/>
</dbReference>
<comment type="function">
    <text evidence="6">Involved in coproporphyrin-dependent heme b biosynthesis. Catalyzes the oxidation of coproporphyrinogen III to coproporphyrin III.</text>
</comment>
<comment type="subcellular location">
    <subcellularLocation>
        <location evidence="6">Cytoplasm</location>
    </subcellularLocation>
</comment>
<evidence type="ECO:0000259" key="7">
    <source>
        <dbReference type="Pfam" id="PF01593"/>
    </source>
</evidence>
<comment type="catalytic activity">
    <reaction evidence="6">
        <text>coproporphyrinogen III + 3 O2 = coproporphyrin III + 3 H2O2</text>
        <dbReference type="Rhea" id="RHEA:43436"/>
        <dbReference type="ChEBI" id="CHEBI:15379"/>
        <dbReference type="ChEBI" id="CHEBI:16240"/>
        <dbReference type="ChEBI" id="CHEBI:57309"/>
        <dbReference type="ChEBI" id="CHEBI:131725"/>
        <dbReference type="EC" id="1.3.3.15"/>
    </reaction>
</comment>
<dbReference type="GO" id="GO:0005737">
    <property type="term" value="C:cytoplasm"/>
    <property type="evidence" value="ECO:0007669"/>
    <property type="project" value="UniProtKB-SubCell"/>
</dbReference>
<dbReference type="GO" id="GO:0006783">
    <property type="term" value="P:heme biosynthetic process"/>
    <property type="evidence" value="ECO:0007669"/>
    <property type="project" value="UniProtKB-UniRule"/>
</dbReference>
<keyword evidence="3 6" id="KW-0274">FAD</keyword>
<comment type="caution">
    <text evidence="8">The sequence shown here is derived from an EMBL/GenBank/DDBJ whole genome shotgun (WGS) entry which is preliminary data.</text>
</comment>
<proteinExistence type="inferred from homology"/>
<dbReference type="Gene3D" id="3.50.50.60">
    <property type="entry name" value="FAD/NAD(P)-binding domain"/>
    <property type="match status" value="1"/>
</dbReference>
<dbReference type="NCBIfam" id="TIGR00562">
    <property type="entry name" value="proto_IX_ox"/>
    <property type="match status" value="1"/>
</dbReference>
<organism evidence="8 9">
    <name type="scientific">Rubinisphaera italica</name>
    <dbReference type="NCBI Taxonomy" id="2527969"/>
    <lineage>
        <taxon>Bacteria</taxon>
        <taxon>Pseudomonadati</taxon>
        <taxon>Planctomycetota</taxon>
        <taxon>Planctomycetia</taxon>
        <taxon>Planctomycetales</taxon>
        <taxon>Planctomycetaceae</taxon>
        <taxon>Rubinisphaera</taxon>
    </lineage>
</organism>
<dbReference type="SUPFAM" id="SSF54373">
    <property type="entry name" value="FAD-linked reductases, C-terminal domain"/>
    <property type="match status" value="1"/>
</dbReference>
<accession>A0A5C5XKU1</accession>
<evidence type="ECO:0000313" key="9">
    <source>
        <dbReference type="Proteomes" id="UP000316095"/>
    </source>
</evidence>
<evidence type="ECO:0000256" key="2">
    <source>
        <dbReference type="ARBA" id="ARBA00022630"/>
    </source>
</evidence>
<dbReference type="Gene3D" id="3.90.660.20">
    <property type="entry name" value="Protoporphyrinogen oxidase, mitochondrial, domain 2"/>
    <property type="match status" value="1"/>
</dbReference>
<dbReference type="EC" id="1.3.3.15" evidence="6"/>
<feature type="domain" description="Amine oxidase" evidence="7">
    <location>
        <begin position="18"/>
        <end position="474"/>
    </location>
</feature>
<dbReference type="GO" id="GO:0004729">
    <property type="term" value="F:oxygen-dependent protoporphyrinogen oxidase activity"/>
    <property type="evidence" value="ECO:0007669"/>
    <property type="project" value="UniProtKB-UniRule"/>
</dbReference>
<dbReference type="InterPro" id="IPR050464">
    <property type="entry name" value="Zeta_carotene_desat/Oxidored"/>
</dbReference>
<evidence type="ECO:0000313" key="8">
    <source>
        <dbReference type="EMBL" id="TWT62755.1"/>
    </source>
</evidence>
<evidence type="ECO:0000256" key="3">
    <source>
        <dbReference type="ARBA" id="ARBA00022827"/>
    </source>
</evidence>
<dbReference type="UniPathway" id="UPA00252"/>
<dbReference type="AlphaFoldDB" id="A0A5C5XKU1"/>
<keyword evidence="2 6" id="KW-0285">Flavoprotein</keyword>
<dbReference type="OrthoDB" id="9805195at2"/>
<evidence type="ECO:0000256" key="4">
    <source>
        <dbReference type="ARBA" id="ARBA00023002"/>
    </source>
</evidence>
<evidence type="ECO:0000256" key="5">
    <source>
        <dbReference type="ARBA" id="ARBA00023133"/>
    </source>
</evidence>
<sequence length="486" mass="53498">MNESPQTPLRWAVIGGGLSGLAACQHLLTVSKSKSTPVEIDLYEASDRLGGVFGTIEQDGYLLETGADMFITNKPAALKLAKQLGLEDRLIETEASYRKSMILCEGRPVPTPAGFDLMAPRQLHPFLKSPILSPAGKRRVLKEYWIEPDPKEDESLQDFAVRRFGREAFERMIQPMIGGIYTADPVKLSLRATLPRFLEMEEQYGSVLRGLKLHSEQENSADAIVNNQASGARYGMFLSFDRGMSVLQDALFASIANGITLYKNSSVENITLRENRSYDVSIQNGQTTRTYDGVILAAPGYVAGKLVEGLNLELSSELNAIPYASAAIVVTGYPLSQIQHPMECFGLVIPAVENRKVLAVSCTSRKFPNRAPKGSIQLRTFIGGALQQHLLEQSDDELLAMTQQELREIFGVEGTPETSRVVRWNRAMPQYHIGHLDRVSRIRRQLEKHPGLAVAGNALNGVGIPDVIQTAQASVEKCWTEITGAD</sequence>
<reference evidence="8 9" key="1">
    <citation type="submission" date="2019-02" db="EMBL/GenBank/DDBJ databases">
        <title>Deep-cultivation of Planctomycetes and their phenomic and genomic characterization uncovers novel biology.</title>
        <authorList>
            <person name="Wiegand S."/>
            <person name="Jogler M."/>
            <person name="Boedeker C."/>
            <person name="Pinto D."/>
            <person name="Vollmers J."/>
            <person name="Rivas-Marin E."/>
            <person name="Kohn T."/>
            <person name="Peeters S.H."/>
            <person name="Heuer A."/>
            <person name="Rast P."/>
            <person name="Oberbeckmann S."/>
            <person name="Bunk B."/>
            <person name="Jeske O."/>
            <person name="Meyerdierks A."/>
            <person name="Storesund J.E."/>
            <person name="Kallscheuer N."/>
            <person name="Luecker S."/>
            <person name="Lage O.M."/>
            <person name="Pohl T."/>
            <person name="Merkel B.J."/>
            <person name="Hornburger P."/>
            <person name="Mueller R.-W."/>
            <person name="Bruemmer F."/>
            <person name="Labrenz M."/>
            <person name="Spormann A.M."/>
            <person name="Op Den Camp H."/>
            <person name="Overmann J."/>
            <person name="Amann R."/>
            <person name="Jetten M.S.M."/>
            <person name="Mascher T."/>
            <person name="Medema M.H."/>
            <person name="Devos D.P."/>
            <person name="Kaster A.-K."/>
            <person name="Ovreas L."/>
            <person name="Rohde M."/>
            <person name="Galperin M.Y."/>
            <person name="Jogler C."/>
        </authorList>
    </citation>
    <scope>NUCLEOTIDE SEQUENCE [LARGE SCALE GENOMIC DNA]</scope>
    <source>
        <strain evidence="8 9">Pan54</strain>
    </source>
</reference>
<evidence type="ECO:0000256" key="6">
    <source>
        <dbReference type="RuleBase" id="RU364052"/>
    </source>
</evidence>
<keyword evidence="5 6" id="KW-0350">Heme biosynthesis</keyword>
<dbReference type="EMBL" id="SJPG01000001">
    <property type="protein sequence ID" value="TWT62755.1"/>
    <property type="molecule type" value="Genomic_DNA"/>
</dbReference>
<dbReference type="InterPro" id="IPR004572">
    <property type="entry name" value="Protoporphyrinogen_oxidase"/>
</dbReference>
<keyword evidence="9" id="KW-1185">Reference proteome</keyword>
<dbReference type="InterPro" id="IPR036188">
    <property type="entry name" value="FAD/NAD-bd_sf"/>
</dbReference>
<gene>
    <name evidence="8" type="primary">hemY_1</name>
    <name evidence="8" type="ORF">Pan54_35000</name>
</gene>
<dbReference type="Proteomes" id="UP000316095">
    <property type="component" value="Unassembled WGS sequence"/>
</dbReference>
<dbReference type="InterPro" id="IPR002937">
    <property type="entry name" value="Amino_oxidase"/>
</dbReference>
<dbReference type="PANTHER" id="PTHR42923">
    <property type="entry name" value="PROTOPORPHYRINOGEN OXIDASE"/>
    <property type="match status" value="1"/>
</dbReference>
<keyword evidence="4 6" id="KW-0560">Oxidoreductase</keyword>
<dbReference type="PANTHER" id="PTHR42923:SF3">
    <property type="entry name" value="PROTOPORPHYRINOGEN OXIDASE"/>
    <property type="match status" value="1"/>
</dbReference>
<comment type="similarity">
    <text evidence="6">Belongs to the protoporphyrinogen/coproporphyrinogen oxidase family. Coproporphyrinogen III oxidase subfamily.</text>
</comment>
<comment type="pathway">
    <text evidence="6">Porphyrin-containing compound metabolism; protoheme biosynthesis.</text>
</comment>
<comment type="cofactor">
    <cofactor evidence="1 6">
        <name>FAD</name>
        <dbReference type="ChEBI" id="CHEBI:57692"/>
    </cofactor>
</comment>